<dbReference type="PANTHER" id="PTHR21235">
    <property type="entry name" value="IMIDAZOLE GLYCEROL PHOSPHATE SYNTHASE SUBUNIT HISF/H IGP SYNTHASE SUBUNIT HISF/H"/>
    <property type="match status" value="1"/>
</dbReference>
<dbReference type="SUPFAM" id="SSF51366">
    <property type="entry name" value="Ribulose-phoshate binding barrel"/>
    <property type="match status" value="1"/>
</dbReference>
<dbReference type="Gene3D" id="3.20.20.70">
    <property type="entry name" value="Aldolase class I"/>
    <property type="match status" value="1"/>
</dbReference>
<reference evidence="7" key="1">
    <citation type="submission" date="2020-05" db="EMBL/GenBank/DDBJ databases">
        <authorList>
            <person name="Chiriac C."/>
            <person name="Salcher M."/>
            <person name="Ghai R."/>
            <person name="Kavagutti S V."/>
        </authorList>
    </citation>
    <scope>NUCLEOTIDE SEQUENCE</scope>
</reference>
<dbReference type="EC" id="4.3.2.10" evidence="2"/>
<keyword evidence="3" id="KW-0028">Amino-acid biosynthesis</keyword>
<dbReference type="GO" id="GO:0000107">
    <property type="term" value="F:imidazoleglycerol-phosphate synthase activity"/>
    <property type="evidence" value="ECO:0007669"/>
    <property type="project" value="InterPro"/>
</dbReference>
<keyword evidence="4" id="KW-0368">Histidine biosynthesis</keyword>
<organism evidence="7">
    <name type="scientific">freshwater metagenome</name>
    <dbReference type="NCBI Taxonomy" id="449393"/>
    <lineage>
        <taxon>unclassified sequences</taxon>
        <taxon>metagenomes</taxon>
        <taxon>ecological metagenomes</taxon>
    </lineage>
</organism>
<dbReference type="PANTHER" id="PTHR21235:SF2">
    <property type="entry name" value="IMIDAZOLE GLYCEROL PHOSPHATE SYNTHASE HISHF"/>
    <property type="match status" value="1"/>
</dbReference>
<dbReference type="GO" id="GO:0000105">
    <property type="term" value="P:L-histidine biosynthetic process"/>
    <property type="evidence" value="ECO:0007669"/>
    <property type="project" value="UniProtKB-UniPathway"/>
</dbReference>
<dbReference type="InterPro" id="IPR011060">
    <property type="entry name" value="RibuloseP-bd_barrel"/>
</dbReference>
<dbReference type="InterPro" id="IPR013785">
    <property type="entry name" value="Aldolase_TIM"/>
</dbReference>
<dbReference type="CDD" id="cd04731">
    <property type="entry name" value="HisF"/>
    <property type="match status" value="1"/>
</dbReference>
<evidence type="ECO:0000256" key="6">
    <source>
        <dbReference type="ARBA" id="ARBA00047838"/>
    </source>
</evidence>
<name>A0A6J6E5W9_9ZZZZ</name>
<comment type="catalytic activity">
    <reaction evidence="6">
        <text>5-[(5-phospho-1-deoxy-D-ribulos-1-ylimino)methylamino]-1-(5-phospho-beta-D-ribosyl)imidazole-4-carboxamide + L-glutamine = D-erythro-1-(imidazol-4-yl)glycerol 3-phosphate + 5-amino-1-(5-phospho-beta-D-ribosyl)imidazole-4-carboxamide + L-glutamate + H(+)</text>
        <dbReference type="Rhea" id="RHEA:24793"/>
        <dbReference type="ChEBI" id="CHEBI:15378"/>
        <dbReference type="ChEBI" id="CHEBI:29985"/>
        <dbReference type="ChEBI" id="CHEBI:58278"/>
        <dbReference type="ChEBI" id="CHEBI:58359"/>
        <dbReference type="ChEBI" id="CHEBI:58475"/>
        <dbReference type="ChEBI" id="CHEBI:58525"/>
        <dbReference type="EC" id="4.3.2.10"/>
    </reaction>
</comment>
<dbReference type="InterPro" id="IPR006062">
    <property type="entry name" value="His_biosynth"/>
</dbReference>
<comment type="pathway">
    <text evidence="1">Amino-acid biosynthesis; L-histidine biosynthesis; L-histidine from 5-phospho-alpha-D-ribose 1-diphosphate: step 5/9.</text>
</comment>
<evidence type="ECO:0000313" key="7">
    <source>
        <dbReference type="EMBL" id="CAB4570659.1"/>
    </source>
</evidence>
<dbReference type="InterPro" id="IPR004651">
    <property type="entry name" value="HisF"/>
</dbReference>
<dbReference type="UniPathway" id="UPA00031">
    <property type="reaction ID" value="UER00010"/>
</dbReference>
<dbReference type="GO" id="GO:0016829">
    <property type="term" value="F:lyase activity"/>
    <property type="evidence" value="ECO:0007669"/>
    <property type="project" value="UniProtKB-KW"/>
</dbReference>
<evidence type="ECO:0000256" key="3">
    <source>
        <dbReference type="ARBA" id="ARBA00022605"/>
    </source>
</evidence>
<evidence type="ECO:0000256" key="1">
    <source>
        <dbReference type="ARBA" id="ARBA00005091"/>
    </source>
</evidence>
<gene>
    <name evidence="7" type="ORF">UFOPK1689_00643</name>
</gene>
<dbReference type="AlphaFoldDB" id="A0A6J6E5W9"/>
<protein>
    <recommendedName>
        <fullName evidence="2">imidazole glycerol-phosphate synthase</fullName>
        <ecNumber evidence="2">4.3.2.10</ecNumber>
    </recommendedName>
</protein>
<sequence length="251" mass="27658">MYKRLVPVLLIEGERTVKTINFKDGRYLGSPLNIVRIFNAKEVDEIIVLDISATKKHRGPNFELIKALADECSIPCAYGGGIRTLEDASKIFSFGYDKIVMQSSFFDNPEFISKVASLRGAQAVSLSLDVIRDQSGDFKLFNYINREIRDLDLITEVTTAINLGCGEIIVNSVDRDGCMNGLDIELVKYIKKFCKVPLTILGGLASFEDAKLAIEHGADAVGGGSFFSYKSKTKGILISYPKTPLTNAQLK</sequence>
<accession>A0A6J6E5W9</accession>
<evidence type="ECO:0000256" key="5">
    <source>
        <dbReference type="ARBA" id="ARBA00023239"/>
    </source>
</evidence>
<keyword evidence="5" id="KW-0456">Lyase</keyword>
<dbReference type="Pfam" id="PF00977">
    <property type="entry name" value="His_biosynth"/>
    <property type="match status" value="1"/>
</dbReference>
<dbReference type="EMBL" id="CAEZTN010000015">
    <property type="protein sequence ID" value="CAB4570659.1"/>
    <property type="molecule type" value="Genomic_DNA"/>
</dbReference>
<dbReference type="InterPro" id="IPR050064">
    <property type="entry name" value="IGPS_HisA/HisF"/>
</dbReference>
<evidence type="ECO:0000256" key="2">
    <source>
        <dbReference type="ARBA" id="ARBA00012809"/>
    </source>
</evidence>
<proteinExistence type="predicted"/>
<evidence type="ECO:0000256" key="4">
    <source>
        <dbReference type="ARBA" id="ARBA00023102"/>
    </source>
</evidence>